<accession>A0A087TK69</accession>
<gene>
    <name evidence="1" type="ORF">X975_07382</name>
</gene>
<feature type="non-terminal residue" evidence="1">
    <location>
        <position position="67"/>
    </location>
</feature>
<sequence length="67" mass="7680">MIAPESSNVICSFETDRFHTFFQKTFYCTKTCRACSNNCYSFSCHSFGLNSTNSTFLQCKLNDKLLP</sequence>
<name>A0A087TK69_STEMI</name>
<proteinExistence type="predicted"/>
<evidence type="ECO:0000313" key="1">
    <source>
        <dbReference type="EMBL" id="KFM65508.1"/>
    </source>
</evidence>
<reference evidence="1 2" key="1">
    <citation type="submission" date="2013-11" db="EMBL/GenBank/DDBJ databases">
        <title>Genome sequencing of Stegodyphus mimosarum.</title>
        <authorList>
            <person name="Bechsgaard J."/>
        </authorList>
    </citation>
    <scope>NUCLEOTIDE SEQUENCE [LARGE SCALE GENOMIC DNA]</scope>
</reference>
<dbReference type="Proteomes" id="UP000054359">
    <property type="component" value="Unassembled WGS sequence"/>
</dbReference>
<protein>
    <submittedName>
        <fullName evidence="1">Uncharacterized protein</fullName>
    </submittedName>
</protein>
<organism evidence="1 2">
    <name type="scientific">Stegodyphus mimosarum</name>
    <name type="common">African social velvet spider</name>
    <dbReference type="NCBI Taxonomy" id="407821"/>
    <lineage>
        <taxon>Eukaryota</taxon>
        <taxon>Metazoa</taxon>
        <taxon>Ecdysozoa</taxon>
        <taxon>Arthropoda</taxon>
        <taxon>Chelicerata</taxon>
        <taxon>Arachnida</taxon>
        <taxon>Araneae</taxon>
        <taxon>Araneomorphae</taxon>
        <taxon>Entelegynae</taxon>
        <taxon>Eresoidea</taxon>
        <taxon>Eresidae</taxon>
        <taxon>Stegodyphus</taxon>
    </lineage>
</organism>
<keyword evidence="2" id="KW-1185">Reference proteome</keyword>
<dbReference type="EMBL" id="KK115599">
    <property type="protein sequence ID" value="KFM65508.1"/>
    <property type="molecule type" value="Genomic_DNA"/>
</dbReference>
<evidence type="ECO:0000313" key="2">
    <source>
        <dbReference type="Proteomes" id="UP000054359"/>
    </source>
</evidence>
<dbReference type="AlphaFoldDB" id="A0A087TK69"/>